<evidence type="ECO:0000256" key="5">
    <source>
        <dbReference type="ARBA" id="ARBA00050776"/>
    </source>
</evidence>
<evidence type="ECO:0000313" key="7">
    <source>
        <dbReference type="EMBL" id="TWU58411.1"/>
    </source>
</evidence>
<sequence>MSDRKRIYLDHAATSWPKADEVLAAMDDFARTCGAAAGRGAYQSAIDAGSVVAQTRRLIAKIIGAESDDCVSFHGSGTAALNAAIHGILRSGDHVVTTAAEHNSVLRPLYDWQSRGQITITVVPTDRGGQVDTQRVLDEVTDQTRLVAVTSASNVTGAVQPIREIGQSIADHPARFLCDAAQTFGTLPIDVADAHIDLLAAPGHKSSGGPLGTAFLYASKRVHGELRATIQGGTGSHSESLNMPTTMPDMMEAGNLNVPAIAGWLAALTPLSPAELDRRATRATEIARRLHDHLRSVPSVTLHASEARLPIASITSTAYAVSDLAAILDSEFGIETRSGLHCAALIHDCIESGPAGTLRFSGSPFTSDDEIETVAQSLEHIFRDL</sequence>
<protein>
    <recommendedName>
        <fullName evidence="3">cysteine desulfurase</fullName>
        <ecNumber evidence="3">2.8.1.7</ecNumber>
    </recommendedName>
</protein>
<dbReference type="EC" id="2.8.1.7" evidence="3"/>
<dbReference type="Proteomes" id="UP000318288">
    <property type="component" value="Unassembled WGS sequence"/>
</dbReference>
<name>A0A5C6FFN4_9BACT</name>
<feature type="domain" description="Aminotransferase class V" evidence="6">
    <location>
        <begin position="7"/>
        <end position="373"/>
    </location>
</feature>
<dbReference type="InterPro" id="IPR016454">
    <property type="entry name" value="Cysteine_dSase"/>
</dbReference>
<comment type="caution">
    <text evidence="7">The sequence shown here is derived from an EMBL/GenBank/DDBJ whole genome shotgun (WGS) entry which is preliminary data.</text>
</comment>
<dbReference type="InterPro" id="IPR015424">
    <property type="entry name" value="PyrdxlP-dep_Trfase"/>
</dbReference>
<evidence type="ECO:0000256" key="2">
    <source>
        <dbReference type="ARBA" id="ARBA00010447"/>
    </source>
</evidence>
<evidence type="ECO:0000256" key="4">
    <source>
        <dbReference type="ARBA" id="ARBA00022898"/>
    </source>
</evidence>
<comment type="cofactor">
    <cofactor evidence="1">
        <name>pyridoxal 5'-phosphate</name>
        <dbReference type="ChEBI" id="CHEBI:597326"/>
    </cofactor>
</comment>
<evidence type="ECO:0000259" key="6">
    <source>
        <dbReference type="Pfam" id="PF00266"/>
    </source>
</evidence>
<dbReference type="GO" id="GO:0031071">
    <property type="term" value="F:cysteine desulfurase activity"/>
    <property type="evidence" value="ECO:0007669"/>
    <property type="project" value="UniProtKB-EC"/>
</dbReference>
<dbReference type="InterPro" id="IPR000192">
    <property type="entry name" value="Aminotrans_V_dom"/>
</dbReference>
<dbReference type="InterPro" id="IPR015421">
    <property type="entry name" value="PyrdxlP-dep_Trfase_major"/>
</dbReference>
<dbReference type="Pfam" id="PF00266">
    <property type="entry name" value="Aminotran_5"/>
    <property type="match status" value="1"/>
</dbReference>
<gene>
    <name evidence="7" type="primary">csd_2</name>
    <name evidence="7" type="ORF">Poly51_11890</name>
</gene>
<dbReference type="PANTHER" id="PTHR43586:SF4">
    <property type="entry name" value="ISOPENICILLIN N EPIMERASE"/>
    <property type="match status" value="1"/>
</dbReference>
<keyword evidence="4" id="KW-0663">Pyridoxal phosphate</keyword>
<dbReference type="PIRSF" id="PIRSF005572">
    <property type="entry name" value="NifS"/>
    <property type="match status" value="1"/>
</dbReference>
<evidence type="ECO:0000313" key="8">
    <source>
        <dbReference type="Proteomes" id="UP000318288"/>
    </source>
</evidence>
<dbReference type="RefSeq" id="WP_146455281.1">
    <property type="nucleotide sequence ID" value="NZ_SJPW01000002.1"/>
</dbReference>
<keyword evidence="7" id="KW-0808">Transferase</keyword>
<dbReference type="PANTHER" id="PTHR43586">
    <property type="entry name" value="CYSTEINE DESULFURASE"/>
    <property type="match status" value="1"/>
</dbReference>
<dbReference type="AlphaFoldDB" id="A0A5C6FFN4"/>
<dbReference type="SUPFAM" id="SSF53383">
    <property type="entry name" value="PLP-dependent transferases"/>
    <property type="match status" value="1"/>
</dbReference>
<organism evidence="7 8">
    <name type="scientific">Rubripirellula tenax</name>
    <dbReference type="NCBI Taxonomy" id="2528015"/>
    <lineage>
        <taxon>Bacteria</taxon>
        <taxon>Pseudomonadati</taxon>
        <taxon>Planctomycetota</taxon>
        <taxon>Planctomycetia</taxon>
        <taxon>Pirellulales</taxon>
        <taxon>Pirellulaceae</taxon>
        <taxon>Rubripirellula</taxon>
    </lineage>
</organism>
<dbReference type="OrthoDB" id="9804366at2"/>
<comment type="catalytic activity">
    <reaction evidence="5">
        <text>(sulfur carrier)-H + L-cysteine = (sulfur carrier)-SH + L-alanine</text>
        <dbReference type="Rhea" id="RHEA:43892"/>
        <dbReference type="Rhea" id="RHEA-COMP:14737"/>
        <dbReference type="Rhea" id="RHEA-COMP:14739"/>
        <dbReference type="ChEBI" id="CHEBI:29917"/>
        <dbReference type="ChEBI" id="CHEBI:35235"/>
        <dbReference type="ChEBI" id="CHEBI:57972"/>
        <dbReference type="ChEBI" id="CHEBI:64428"/>
        <dbReference type="EC" id="2.8.1.7"/>
    </reaction>
</comment>
<evidence type="ECO:0000256" key="1">
    <source>
        <dbReference type="ARBA" id="ARBA00001933"/>
    </source>
</evidence>
<reference evidence="7 8" key="1">
    <citation type="submission" date="2019-02" db="EMBL/GenBank/DDBJ databases">
        <title>Deep-cultivation of Planctomycetes and their phenomic and genomic characterization uncovers novel biology.</title>
        <authorList>
            <person name="Wiegand S."/>
            <person name="Jogler M."/>
            <person name="Boedeker C."/>
            <person name="Pinto D."/>
            <person name="Vollmers J."/>
            <person name="Rivas-Marin E."/>
            <person name="Kohn T."/>
            <person name="Peeters S.H."/>
            <person name="Heuer A."/>
            <person name="Rast P."/>
            <person name="Oberbeckmann S."/>
            <person name="Bunk B."/>
            <person name="Jeske O."/>
            <person name="Meyerdierks A."/>
            <person name="Storesund J.E."/>
            <person name="Kallscheuer N."/>
            <person name="Luecker S."/>
            <person name="Lage O.M."/>
            <person name="Pohl T."/>
            <person name="Merkel B.J."/>
            <person name="Hornburger P."/>
            <person name="Mueller R.-W."/>
            <person name="Bruemmer F."/>
            <person name="Labrenz M."/>
            <person name="Spormann A.M."/>
            <person name="Op Den Camp H."/>
            <person name="Overmann J."/>
            <person name="Amann R."/>
            <person name="Jetten M.S.M."/>
            <person name="Mascher T."/>
            <person name="Medema M.H."/>
            <person name="Devos D.P."/>
            <person name="Kaster A.-K."/>
            <person name="Ovreas L."/>
            <person name="Rohde M."/>
            <person name="Galperin M.Y."/>
            <person name="Jogler C."/>
        </authorList>
    </citation>
    <scope>NUCLEOTIDE SEQUENCE [LARGE SCALE GENOMIC DNA]</scope>
    <source>
        <strain evidence="7 8">Poly51</strain>
    </source>
</reference>
<keyword evidence="8" id="KW-1185">Reference proteome</keyword>
<accession>A0A5C6FFN4</accession>
<dbReference type="InterPro" id="IPR015422">
    <property type="entry name" value="PyrdxlP-dep_Trfase_small"/>
</dbReference>
<dbReference type="Gene3D" id="3.40.640.10">
    <property type="entry name" value="Type I PLP-dependent aspartate aminotransferase-like (Major domain)"/>
    <property type="match status" value="1"/>
</dbReference>
<comment type="similarity">
    <text evidence="2">Belongs to the class-V pyridoxal-phosphate-dependent aminotransferase family. Csd subfamily.</text>
</comment>
<proteinExistence type="inferred from homology"/>
<evidence type="ECO:0000256" key="3">
    <source>
        <dbReference type="ARBA" id="ARBA00012239"/>
    </source>
</evidence>
<dbReference type="Gene3D" id="3.90.1150.10">
    <property type="entry name" value="Aspartate Aminotransferase, domain 1"/>
    <property type="match status" value="1"/>
</dbReference>
<dbReference type="EMBL" id="SJPW01000002">
    <property type="protein sequence ID" value="TWU58411.1"/>
    <property type="molecule type" value="Genomic_DNA"/>
</dbReference>